<name>A0A1Y5T4S1_9RHOB</name>
<evidence type="ECO:0000313" key="3">
    <source>
        <dbReference type="EMBL" id="SLN55866.1"/>
    </source>
</evidence>
<evidence type="ECO:0000259" key="2">
    <source>
        <dbReference type="Pfam" id="PF13403"/>
    </source>
</evidence>
<accession>A0A1Y5T4S1</accession>
<feature type="region of interest" description="Disordered" evidence="1">
    <location>
        <begin position="216"/>
        <end position="238"/>
    </location>
</feature>
<dbReference type="InterPro" id="IPR036844">
    <property type="entry name" value="Hint_dom_sf"/>
</dbReference>
<dbReference type="Pfam" id="PF13403">
    <property type="entry name" value="Hint_2"/>
    <property type="match status" value="1"/>
</dbReference>
<organism evidence="3 4">
    <name type="scientific">Falsiruegeria litorea R37</name>
    <dbReference type="NCBI Taxonomy" id="1200284"/>
    <lineage>
        <taxon>Bacteria</taxon>
        <taxon>Pseudomonadati</taxon>
        <taxon>Pseudomonadota</taxon>
        <taxon>Alphaproteobacteria</taxon>
        <taxon>Rhodobacterales</taxon>
        <taxon>Roseobacteraceae</taxon>
        <taxon>Falsiruegeria</taxon>
    </lineage>
</organism>
<dbReference type="SUPFAM" id="SSF51294">
    <property type="entry name" value="Hedgehog/intein (Hint) domain"/>
    <property type="match status" value="1"/>
</dbReference>
<dbReference type="EMBL" id="FWFO01000002">
    <property type="protein sequence ID" value="SLN55866.1"/>
    <property type="molecule type" value="Genomic_DNA"/>
</dbReference>
<dbReference type="AlphaFoldDB" id="A0A1Y5T4S1"/>
<sequence>MFGWKEKRGRGTPRMAETSAALDGLLITGQAGFLKGTHVASNLGWRAVETLSIGDRVLTFDHAMQPIVDIQRETLLLPEGDVVGTRRPVLVPDGALFNRRELWLMPDQGMLIECDAAQDAVGDPFAVIPARMLTGLRGISLGYPGDQIEVTTIGFANDEVIYVEGGMLAHCPSPQPLYSENDRPVPGIYDVLSGPAAQFLVNCIIDDDDAMAVASDPTELPGGFHDGPVRPSRPVRPA</sequence>
<evidence type="ECO:0000256" key="1">
    <source>
        <dbReference type="SAM" id="MobiDB-lite"/>
    </source>
</evidence>
<reference evidence="3 4" key="1">
    <citation type="submission" date="2017-03" db="EMBL/GenBank/DDBJ databases">
        <authorList>
            <person name="Afonso C.L."/>
            <person name="Miller P.J."/>
            <person name="Scott M.A."/>
            <person name="Spackman E."/>
            <person name="Goraichik I."/>
            <person name="Dimitrov K.M."/>
            <person name="Suarez D.L."/>
            <person name="Swayne D.E."/>
        </authorList>
    </citation>
    <scope>NUCLEOTIDE SEQUENCE [LARGE SCALE GENOMIC DNA]</scope>
    <source>
        <strain evidence="3 4">CECT 7639</strain>
    </source>
</reference>
<evidence type="ECO:0000313" key="4">
    <source>
        <dbReference type="Proteomes" id="UP000193077"/>
    </source>
</evidence>
<feature type="domain" description="Hedgehog/Intein (Hint)" evidence="2">
    <location>
        <begin position="32"/>
        <end position="165"/>
    </location>
</feature>
<dbReference type="Proteomes" id="UP000193077">
    <property type="component" value="Unassembled WGS sequence"/>
</dbReference>
<proteinExistence type="predicted"/>
<gene>
    <name evidence="3" type="ORF">TRL7639_02981</name>
</gene>
<keyword evidence="4" id="KW-1185">Reference proteome</keyword>
<dbReference type="InterPro" id="IPR028992">
    <property type="entry name" value="Hedgehog/Intein_dom"/>
</dbReference>
<protein>
    <recommendedName>
        <fullName evidence="2">Hedgehog/Intein (Hint) domain-containing protein</fullName>
    </recommendedName>
</protein>